<gene>
    <name evidence="4" type="ORF">I7412_25910</name>
</gene>
<dbReference type="InterPro" id="IPR028081">
    <property type="entry name" value="Leu-bd"/>
</dbReference>
<dbReference type="Proteomes" id="UP000604475">
    <property type="component" value="Unassembled WGS sequence"/>
</dbReference>
<dbReference type="CDD" id="cd06341">
    <property type="entry name" value="PBP1_ABC_ligand_binding-like"/>
    <property type="match status" value="1"/>
</dbReference>
<dbReference type="PANTHER" id="PTHR47235">
    <property type="entry name" value="BLR6548 PROTEIN"/>
    <property type="match status" value="1"/>
</dbReference>
<sequence>MVSTALLAAAGCGGSTGSSNTGTDCSTPGFSPTSIKLGQVYPDSGVLGEPFRAARSGVQARIEQANADGGINGRTIEYTWRDDRGEPDGNSLAAHELVEDEQVFGLLETTLAASGSAQYLADLRVPVAGMPSEALWTRYRNMFTTGYTITEAGSVDTFGRYIQAQGGTTAAVIRTDVLAPATDITRKIEQGAAQVGVRILPQPFIFNPTVGSVQQLAASIKNSGADVLIGGIGPDDWAKVLQAVQASGARIKVVLVPGGYDSTLLHLYGTAGPPVSTFLSLVPFELGGPAHERYLAAMAAYAPEIADPRTQIALTAYVQTDLFLHGLAVAGPCPTREEFIDRLRAVDDYDAGGLLPKPIDLTANFGKISQCYVFLRINNTANGFDVVPNPDPAANPAYTWCGDRID</sequence>
<accession>A0A937RQ11</accession>
<evidence type="ECO:0000259" key="3">
    <source>
        <dbReference type="Pfam" id="PF13458"/>
    </source>
</evidence>
<dbReference type="InterPro" id="IPR028082">
    <property type="entry name" value="Peripla_BP_I"/>
</dbReference>
<dbReference type="SUPFAM" id="SSF53822">
    <property type="entry name" value="Periplasmic binding protein-like I"/>
    <property type="match status" value="1"/>
</dbReference>
<proteinExistence type="inferred from homology"/>
<comment type="similarity">
    <text evidence="1">Belongs to the leucine-binding protein family.</text>
</comment>
<comment type="caution">
    <text evidence="4">The sequence shown here is derived from an EMBL/GenBank/DDBJ whole genome shotgun (WGS) entry which is preliminary data.</text>
</comment>
<organism evidence="4 5">
    <name type="scientific">Frankia nepalensis</name>
    <dbReference type="NCBI Taxonomy" id="1836974"/>
    <lineage>
        <taxon>Bacteria</taxon>
        <taxon>Bacillati</taxon>
        <taxon>Actinomycetota</taxon>
        <taxon>Actinomycetes</taxon>
        <taxon>Frankiales</taxon>
        <taxon>Frankiaceae</taxon>
        <taxon>Frankia</taxon>
    </lineage>
</organism>
<keyword evidence="2" id="KW-0732">Signal</keyword>
<evidence type="ECO:0000256" key="2">
    <source>
        <dbReference type="ARBA" id="ARBA00022729"/>
    </source>
</evidence>
<dbReference type="PANTHER" id="PTHR47235:SF1">
    <property type="entry name" value="BLR6548 PROTEIN"/>
    <property type="match status" value="1"/>
</dbReference>
<reference evidence="4" key="1">
    <citation type="submission" date="2020-12" db="EMBL/GenBank/DDBJ databases">
        <title>Genomic characterization of non-nitrogen-fixing Frankia strains.</title>
        <authorList>
            <person name="Carlos-Shanley C."/>
            <person name="Guerra T."/>
            <person name="Hahn D."/>
        </authorList>
    </citation>
    <scope>NUCLEOTIDE SEQUENCE</scope>
    <source>
        <strain evidence="4">CN6</strain>
    </source>
</reference>
<dbReference type="RefSeq" id="WP_203003583.1">
    <property type="nucleotide sequence ID" value="NZ_JADWYU010000248.1"/>
</dbReference>
<evidence type="ECO:0000256" key="1">
    <source>
        <dbReference type="ARBA" id="ARBA00010062"/>
    </source>
</evidence>
<dbReference type="Pfam" id="PF13458">
    <property type="entry name" value="Peripla_BP_6"/>
    <property type="match status" value="1"/>
</dbReference>
<name>A0A937RQ11_9ACTN</name>
<evidence type="ECO:0000313" key="4">
    <source>
        <dbReference type="EMBL" id="MBL7630533.1"/>
    </source>
</evidence>
<feature type="domain" description="Leucine-binding protein" evidence="3">
    <location>
        <begin position="34"/>
        <end position="379"/>
    </location>
</feature>
<dbReference type="Gene3D" id="3.40.50.2300">
    <property type="match status" value="2"/>
</dbReference>
<dbReference type="AlphaFoldDB" id="A0A937RQ11"/>
<evidence type="ECO:0000313" key="5">
    <source>
        <dbReference type="Proteomes" id="UP000604475"/>
    </source>
</evidence>
<keyword evidence="5" id="KW-1185">Reference proteome</keyword>
<protein>
    <submittedName>
        <fullName evidence="4">ABC transporter substrate-binding protein</fullName>
    </submittedName>
</protein>
<dbReference type="EMBL" id="JAEACQ010000252">
    <property type="protein sequence ID" value="MBL7630533.1"/>
    <property type="molecule type" value="Genomic_DNA"/>
</dbReference>